<protein>
    <submittedName>
        <fullName evidence="1">ATPase</fullName>
    </submittedName>
</protein>
<dbReference type="OrthoDB" id="1690557at2"/>
<proteinExistence type="predicted"/>
<name>A0A415E461_9FIRM</name>
<comment type="caution">
    <text evidence="1">The sequence shown here is derived from an EMBL/GenBank/DDBJ whole genome shotgun (WGS) entry which is preliminary data.</text>
</comment>
<sequence length="186" mass="21562">MTVLELLEEIEDIVDTAPGLPLTGKIMVDANEVLEIVREIRLSLPDDVQQAKWVKDEKERILSEAKSEYEKIIIEAKKQADYLVETDDITLKAQKMAEGIQKTAEDYAKVLKMRTYDYVDKMLFDMQAKMDDLNLKYFGEMYANLEKSFEDINGVLQGNRDEIKEMAYMTQNGQDGVFVRREDEDE</sequence>
<gene>
    <name evidence="1" type="ORF">DW099_07875</name>
</gene>
<keyword evidence="2" id="KW-1185">Reference proteome</keyword>
<evidence type="ECO:0000313" key="1">
    <source>
        <dbReference type="EMBL" id="RHJ88315.1"/>
    </source>
</evidence>
<reference evidence="1 2" key="1">
    <citation type="submission" date="2018-08" db="EMBL/GenBank/DDBJ databases">
        <title>A genome reference for cultivated species of the human gut microbiota.</title>
        <authorList>
            <person name="Zou Y."/>
            <person name="Xue W."/>
            <person name="Luo G."/>
        </authorList>
    </citation>
    <scope>NUCLEOTIDE SEQUENCE [LARGE SCALE GENOMIC DNA]</scope>
    <source>
        <strain evidence="1 2">AM07-24</strain>
    </source>
</reference>
<dbReference type="EMBL" id="QRMS01000002">
    <property type="protein sequence ID" value="RHJ88315.1"/>
    <property type="molecule type" value="Genomic_DNA"/>
</dbReference>
<dbReference type="STRING" id="1776384.GCA_900086585_03911"/>
<organism evidence="1 2">
    <name type="scientific">Emergencia timonensis</name>
    <dbReference type="NCBI Taxonomy" id="1776384"/>
    <lineage>
        <taxon>Bacteria</taxon>
        <taxon>Bacillati</taxon>
        <taxon>Bacillota</taxon>
        <taxon>Clostridia</taxon>
        <taxon>Peptostreptococcales</taxon>
        <taxon>Anaerovoracaceae</taxon>
        <taxon>Emergencia</taxon>
    </lineage>
</organism>
<evidence type="ECO:0000313" key="2">
    <source>
        <dbReference type="Proteomes" id="UP000284841"/>
    </source>
</evidence>
<dbReference type="GeneID" id="83006195"/>
<dbReference type="AlphaFoldDB" id="A0A415E461"/>
<dbReference type="Proteomes" id="UP000284841">
    <property type="component" value="Unassembled WGS sequence"/>
</dbReference>
<accession>A0A415E461</accession>
<dbReference type="RefSeq" id="WP_067542105.1">
    <property type="nucleotide sequence ID" value="NZ_AP025567.1"/>
</dbReference>